<accession>A0ABP3FZR1</accession>
<dbReference type="EMBL" id="BAAABM010000010">
    <property type="protein sequence ID" value="GAA0328036.1"/>
    <property type="molecule type" value="Genomic_DNA"/>
</dbReference>
<evidence type="ECO:0000313" key="1">
    <source>
        <dbReference type="EMBL" id="GAA0328036.1"/>
    </source>
</evidence>
<keyword evidence="2" id="KW-1185">Reference proteome</keyword>
<dbReference type="Proteomes" id="UP001501822">
    <property type="component" value="Unassembled WGS sequence"/>
</dbReference>
<dbReference type="InterPro" id="IPR011004">
    <property type="entry name" value="Trimer_LpxA-like_sf"/>
</dbReference>
<comment type="caution">
    <text evidence="1">The sequence shown here is derived from an EMBL/GenBank/DDBJ whole genome shotgun (WGS) entry which is preliminary data.</text>
</comment>
<reference evidence="2" key="1">
    <citation type="journal article" date="2019" name="Int. J. Syst. Evol. Microbiol.">
        <title>The Global Catalogue of Microorganisms (GCM) 10K type strain sequencing project: providing services to taxonomists for standard genome sequencing and annotation.</title>
        <authorList>
            <consortium name="The Broad Institute Genomics Platform"/>
            <consortium name="The Broad Institute Genome Sequencing Center for Infectious Disease"/>
            <person name="Wu L."/>
            <person name="Ma J."/>
        </authorList>
    </citation>
    <scope>NUCLEOTIDE SEQUENCE [LARGE SCALE GENOMIC DNA]</scope>
    <source>
        <strain evidence="2">JCM 3146</strain>
    </source>
</reference>
<sequence length="628" mass="64156">MSRHPRRREGLAFVPTADGYIVDGGPRREHLTGRLAREALPVLFELMDGTRTVEQIGQALGVPVHQIVDLLARRDLVRFVEEPDPHPSWIFLQRSLPASQADGMWRRLRAARVTVTGDRPVADLLAGVLRRSGVGTVDRSGGPADLTVAVLSGAEVPAVPTSGALLPVRTDTAAVPIGGTDRDPARAGVTAGIAAGIALRHLAGYRPAGDPVAPGVIAEPGTVEEEAVAGRGALAGAEAVAGEGALAGAEAVAGEGALAGAEAVAGRGALAGAEAVAGKGALAGAEAVAGRGALAGAEAVAGKGTAAGPGIVAGVGTLTGTGAAVGWGAAELPAPSVKRYLTERRLPLRRSPHPLVRTMAWILAGRRLAPAAAPGGVVRAYLVGDLTGGGHRAYAVDLAAGALVELPGTVKPGGEGVTMVLTGDRAWVQDAPGERLLSGDTGLLIAQLADDARSAGWSARTCDADGRADVLDLDPDRERVTAVLELGPVRRVARPSRRRRRPPSWRFGDPARDVSRLMRLAGLGLARADEIHPAGRVRYACRPRGALGWIDDYVADRAPEAAAVLLFTGEPDLRLVVKAAVAAGTFRLLAAGAGIESGLIAGLGDHDPRVLYGCVLGDPGRVPAAVLR</sequence>
<evidence type="ECO:0000313" key="2">
    <source>
        <dbReference type="Proteomes" id="UP001501822"/>
    </source>
</evidence>
<gene>
    <name evidence="1" type="ORF">GCM10010151_17480</name>
</gene>
<dbReference type="SUPFAM" id="SSF51161">
    <property type="entry name" value="Trimeric LpxA-like enzymes"/>
    <property type="match status" value="1"/>
</dbReference>
<dbReference type="RefSeq" id="WP_343884456.1">
    <property type="nucleotide sequence ID" value="NZ_BAAABM010000010.1"/>
</dbReference>
<name>A0ABP3FZR1_9ACTN</name>
<organism evidence="1 2">
    <name type="scientific">Actinoallomurus spadix</name>
    <dbReference type="NCBI Taxonomy" id="79912"/>
    <lineage>
        <taxon>Bacteria</taxon>
        <taxon>Bacillati</taxon>
        <taxon>Actinomycetota</taxon>
        <taxon>Actinomycetes</taxon>
        <taxon>Streptosporangiales</taxon>
        <taxon>Thermomonosporaceae</taxon>
        <taxon>Actinoallomurus</taxon>
    </lineage>
</organism>
<proteinExistence type="predicted"/>
<protein>
    <submittedName>
        <fullName evidence="1">Uncharacterized protein</fullName>
    </submittedName>
</protein>